<evidence type="ECO:0000256" key="12">
    <source>
        <dbReference type="ARBA" id="ARBA00023203"/>
    </source>
</evidence>
<evidence type="ECO:0000256" key="6">
    <source>
        <dbReference type="ARBA" id="ARBA00022692"/>
    </source>
</evidence>
<name>A0A2K6FJU0_PROCO</name>
<feature type="coiled-coil region" evidence="16">
    <location>
        <begin position="2372"/>
        <end position="2438"/>
    </location>
</feature>
<feature type="compositionally biased region" description="Basic and acidic residues" evidence="17">
    <location>
        <begin position="2927"/>
        <end position="2942"/>
    </location>
</feature>
<dbReference type="PROSITE" id="PS51049">
    <property type="entry name" value="KASH"/>
    <property type="match status" value="1"/>
</dbReference>
<dbReference type="FunFam" id="1.20.58.60:FF:000217">
    <property type="entry name" value="Synaptic nuclear envelope 2"/>
    <property type="match status" value="1"/>
</dbReference>
<dbReference type="GeneTree" id="ENSGT00940000154656"/>
<dbReference type="SMART" id="SM01249">
    <property type="entry name" value="KASH"/>
    <property type="match status" value="1"/>
</dbReference>
<evidence type="ECO:0000256" key="16">
    <source>
        <dbReference type="SAM" id="Coils"/>
    </source>
</evidence>
<keyword evidence="20" id="KW-1185">Reference proteome</keyword>
<keyword evidence="7" id="KW-0677">Repeat</keyword>
<dbReference type="FunFam" id="1.20.58.60:FF:000211">
    <property type="entry name" value="Spectrin repeat containing nuclear envelope protein 2"/>
    <property type="match status" value="1"/>
</dbReference>
<dbReference type="InterPro" id="IPR018159">
    <property type="entry name" value="Spectrin/alpha-actinin"/>
</dbReference>
<feature type="compositionally biased region" description="Basic and acidic residues" evidence="17">
    <location>
        <begin position="684"/>
        <end position="697"/>
    </location>
</feature>
<keyword evidence="9 16" id="KW-0175">Coiled coil</keyword>
<dbReference type="GO" id="GO:0005640">
    <property type="term" value="C:nuclear outer membrane"/>
    <property type="evidence" value="ECO:0007669"/>
    <property type="project" value="UniProtKB-SubCell"/>
</dbReference>
<feature type="region of interest" description="Disordered" evidence="17">
    <location>
        <begin position="976"/>
        <end position="1006"/>
    </location>
</feature>
<keyword evidence="5" id="KW-0597">Phosphoprotein</keyword>
<dbReference type="SMART" id="SM00150">
    <property type="entry name" value="SPEC"/>
    <property type="match status" value="16"/>
</dbReference>
<feature type="region of interest" description="Disordered" evidence="17">
    <location>
        <begin position="678"/>
        <end position="706"/>
    </location>
</feature>
<dbReference type="GO" id="GO:0003779">
    <property type="term" value="F:actin binding"/>
    <property type="evidence" value="ECO:0007669"/>
    <property type="project" value="UniProtKB-KW"/>
</dbReference>
<dbReference type="InterPro" id="IPR012315">
    <property type="entry name" value="KASH"/>
</dbReference>
<feature type="coiled-coil region" evidence="16">
    <location>
        <begin position="1057"/>
        <end position="1084"/>
    </location>
</feature>
<evidence type="ECO:0000256" key="11">
    <source>
        <dbReference type="ARBA" id="ARBA00023157"/>
    </source>
</evidence>
<feature type="topological domain" description="Cytoplasmic" evidence="15">
    <location>
        <begin position="1"/>
        <end position="3406"/>
    </location>
</feature>
<keyword evidence="10 15" id="KW-0472">Membrane</keyword>
<dbReference type="CDD" id="cd00176">
    <property type="entry name" value="SPEC"/>
    <property type="match status" value="6"/>
</dbReference>
<keyword evidence="6 15" id="KW-0812">Transmembrane</keyword>
<keyword evidence="8" id="KW-1133">Transmembrane helix</keyword>
<dbReference type="GO" id="GO:0140444">
    <property type="term" value="F:cytoskeleton-nuclear membrane anchor activity"/>
    <property type="evidence" value="ECO:0007669"/>
    <property type="project" value="UniProtKB-ARBA"/>
</dbReference>
<evidence type="ECO:0000256" key="14">
    <source>
        <dbReference type="ARBA" id="ARBA00023242"/>
    </source>
</evidence>
<dbReference type="FunFam" id="1.20.58.60:FF:000073">
    <property type="entry name" value="Nesprin-1 isoform 1"/>
    <property type="match status" value="1"/>
</dbReference>
<dbReference type="InterPro" id="IPR057057">
    <property type="entry name" value="Spectrin_SYNE1"/>
</dbReference>
<feature type="compositionally biased region" description="Acidic residues" evidence="17">
    <location>
        <begin position="2915"/>
        <end position="2926"/>
    </location>
</feature>
<dbReference type="InterPro" id="IPR056887">
    <property type="entry name" value="SYNE1/2_dom"/>
</dbReference>
<keyword evidence="13" id="KW-0206">Cytoskeleton</keyword>
<keyword evidence="4" id="KW-0963">Cytoplasm</keyword>
<dbReference type="FunFam" id="1.20.58.60:FF:000372">
    <property type="entry name" value="nesprin-2 isoform X2"/>
    <property type="match status" value="1"/>
</dbReference>
<evidence type="ECO:0000313" key="19">
    <source>
        <dbReference type="Ensembl" id="ENSPCOP00000014237.1"/>
    </source>
</evidence>
<dbReference type="FunFam" id="1.20.58.60:FF:000115">
    <property type="entry name" value="nesprin-2 isoform X2"/>
    <property type="match status" value="1"/>
</dbReference>
<dbReference type="GO" id="GO:0034993">
    <property type="term" value="C:meiotic nuclear membrane microtubule tethering complex"/>
    <property type="evidence" value="ECO:0007669"/>
    <property type="project" value="UniProtKB-ARBA"/>
</dbReference>
<reference evidence="19" key="2">
    <citation type="submission" date="2025-09" db="UniProtKB">
        <authorList>
            <consortium name="Ensembl"/>
        </authorList>
    </citation>
    <scope>IDENTIFICATION</scope>
</reference>
<evidence type="ECO:0000256" key="3">
    <source>
        <dbReference type="ARBA" id="ARBA00008619"/>
    </source>
</evidence>
<proteinExistence type="inferred from homology"/>
<keyword evidence="11" id="KW-1015">Disulfide bond</keyword>
<dbReference type="OMA" id="KICQWIK"/>
<keyword evidence="12" id="KW-0009">Actin-binding</keyword>
<feature type="topological domain" description="Perinuclear space" evidence="15">
    <location>
        <begin position="3428"/>
        <end position="3457"/>
    </location>
</feature>
<evidence type="ECO:0000256" key="13">
    <source>
        <dbReference type="ARBA" id="ARBA00023212"/>
    </source>
</evidence>
<evidence type="ECO:0000256" key="8">
    <source>
        <dbReference type="ARBA" id="ARBA00022989"/>
    </source>
</evidence>
<organism evidence="19 20">
    <name type="scientific">Propithecus coquereli</name>
    <name type="common">Coquerel's sifaka</name>
    <name type="synonym">Propithecus verreauxi coquereli</name>
    <dbReference type="NCBI Taxonomy" id="379532"/>
    <lineage>
        <taxon>Eukaryota</taxon>
        <taxon>Metazoa</taxon>
        <taxon>Chordata</taxon>
        <taxon>Craniata</taxon>
        <taxon>Vertebrata</taxon>
        <taxon>Euteleostomi</taxon>
        <taxon>Mammalia</taxon>
        <taxon>Eutheria</taxon>
        <taxon>Euarchontoglires</taxon>
        <taxon>Primates</taxon>
        <taxon>Strepsirrhini</taxon>
        <taxon>Lemuriformes</taxon>
        <taxon>Indriidae</taxon>
        <taxon>Propithecus</taxon>
    </lineage>
</organism>
<gene>
    <name evidence="19" type="primary">SYNE2</name>
</gene>
<feature type="region of interest" description="Disordered" evidence="17">
    <location>
        <begin position="2911"/>
        <end position="3007"/>
    </location>
</feature>
<dbReference type="FunFam" id="1.20.58.60:FF:000133">
    <property type="entry name" value="nesprin-2 isoform X2"/>
    <property type="match status" value="1"/>
</dbReference>
<evidence type="ECO:0000256" key="1">
    <source>
        <dbReference type="ARBA" id="ARBA00004245"/>
    </source>
</evidence>
<dbReference type="SUPFAM" id="SSF46966">
    <property type="entry name" value="Spectrin repeat"/>
    <property type="match status" value="14"/>
</dbReference>
<feature type="compositionally biased region" description="Polar residues" evidence="17">
    <location>
        <begin position="748"/>
        <end position="763"/>
    </location>
</feature>
<dbReference type="InterPro" id="IPR002017">
    <property type="entry name" value="Spectrin_repeat"/>
</dbReference>
<dbReference type="Pfam" id="PF25034">
    <property type="entry name" value="Spectrin_SYNE1"/>
    <property type="match status" value="1"/>
</dbReference>
<feature type="compositionally biased region" description="Polar residues" evidence="17">
    <location>
        <begin position="981"/>
        <end position="993"/>
    </location>
</feature>
<accession>A0A2K6FJU0</accession>
<feature type="domain" description="KASH" evidence="18">
    <location>
        <begin position="3398"/>
        <end position="3457"/>
    </location>
</feature>
<dbReference type="GO" id="GO:0005856">
    <property type="term" value="C:cytoskeleton"/>
    <property type="evidence" value="ECO:0007669"/>
    <property type="project" value="UniProtKB-SubCell"/>
</dbReference>
<evidence type="ECO:0000256" key="9">
    <source>
        <dbReference type="ARBA" id="ARBA00023054"/>
    </source>
</evidence>
<evidence type="ECO:0000256" key="17">
    <source>
        <dbReference type="SAM" id="MobiDB-lite"/>
    </source>
</evidence>
<reference evidence="19" key="1">
    <citation type="submission" date="2025-08" db="UniProtKB">
        <authorList>
            <consortium name="Ensembl"/>
        </authorList>
    </citation>
    <scope>IDENTIFICATION</scope>
</reference>
<evidence type="ECO:0000256" key="7">
    <source>
        <dbReference type="ARBA" id="ARBA00022737"/>
    </source>
</evidence>
<dbReference type="Pfam" id="PF25035">
    <property type="entry name" value="SYNE1"/>
    <property type="match status" value="1"/>
</dbReference>
<comment type="subcellular location">
    <subcellularLocation>
        <location evidence="1">Cytoplasm</location>
        <location evidence="1">Cytoskeleton</location>
    </subcellularLocation>
    <subcellularLocation>
        <location evidence="2">Nucleus outer membrane</location>
        <topology evidence="2">Single-pass type IV membrane protein</topology>
        <orientation evidence="2">Cytoplasmic side</orientation>
    </subcellularLocation>
</comment>
<dbReference type="Proteomes" id="UP000233160">
    <property type="component" value="Unassembled WGS sequence"/>
</dbReference>
<feature type="region of interest" description="Disordered" evidence="17">
    <location>
        <begin position="748"/>
        <end position="784"/>
    </location>
</feature>
<sequence>IKEKICTNLSKTEAVIAQSMFPLPVSYKEALERLEQSKALVSNLISIKEELTKLRQAFRHLRPRCTEDDGVCLLRTLSVLWAKWLGLLEAAKEWEMWCEELKREWKFVSEEAIQEPTRSCLIRTKDAPITQEVTEVLGALCQGLRNNYIPVLSFRVFQKAQKNKELIQTEIQERHSFTKEIIALKNLFQQTTTSFQNMALQDYPEKAEEFEELQSILRKGKLSFENIMEKLRIKYSEMYTIVPAEIEYQVEECRKALEDVDEKISNDVLKSSPSCVMNRKIEDINNGLHNVEKMLQQKSKNIEKAQEIQKKMWDELDLWHSKLNELDSEVHDIVEQDPGQAQEWMDNLMIPFQQYQQVSQRAESRTSQLNKATLKMEEYSELLKSTEAWIESTSRLLANPTDYDSSRKLSHHASTLQMALEDSEQKHNLLHSIFADLEDLSVIFETDDLTQSIQELSNQVTALQQKIMESLPQIQRMADVSLHHKESHVKAITVILENIRPMKKTIAEIVSYEVELRLPQTGMKPLPVFQRTNQLLQDIKLLENVTQEQNELLKVVIKQTNECDEEIEHLKQILNNYSAQFSLEHMSPDQAANLPQVQGEIKDMEKQILSLNQKKEDLLVDLKATVLNLHQHLKQEQEEAEREMLSAIAPEEGGVAERDASEWKVNRRGSMSFLAAVEEEAEESSVKSESGDKKAEPSSRSWPVLWKHDKDMEEDGASSSSGTIVQEADGKISTCDSSMAQILVPDSLSTEQGPEFSLPNQSEEGAAPPVTAAALDSSDGQGAFEATVEQSRPEPAEVLHVCKSQVAKLELWLQQANVALEPETLNADMQQVVEQELVGCQAMLTEIERKVACLLENCKDQGLGDSGATQHEAEALSVKLKTVKCNLEKVQMMLQEKYSEDQHPTILKKPSEHQKVLQPVNLSKLESIVTERPQFSRQKDFQQQQVLELKPMEQKDLIKFIEFNAKKRWPKYCQHDKDTTQESSVSNQASSPENDVPDSVLSPQGQTGDKWQYLHHELSSKIRLPLPQLVEPQVATNKSILPSVSMYNFRYPTTEELKTYTTQLEDLRQEANNLRMQETMTEETYINLDKKLFELFLTLSQCLSSVEEMLQTPGLLKEDVSAQQVHYETLALELKKLYLAMSDKKADLLKAITWPGKNTNLLRECFDNLQVCLEHTQATAASRSKSLKAGLDYNHSYQNEIKRLYDQLIKNKTSLQQSLNEISGQSIGEQLQKADAHTVELQNSESRVAKLRDEGERLHLPYVLLQEVYKLEDVLDSMWGILGARYTELSSPFITEKQQDALLQGMVELVNIGKEKLVQDHLQQTKSKVALQAQIENHKVFFQKLVADMLLIQTYSAKMFPSLLQKRETFWAEQVAEVKLLEEKSRQRGVKLQSWLQKWEEFDENYASLEKDLEILVSTLPSVSLVEETEERLLERISFYQQIKRNIRGKHARLCQTLNEGKQLVASVSCPELEGQIAKLEEEWLSLNKKIDHELHRLQTLLKHLLSYNRDSDELTKWLESSQQTLNYWKEQSLNVSQDLDTIRSNINNFFEFSKEVDEKSSLKTAVISTGNQLLHLKEADTATLRASLAQFEQKWTMLITQLPDIQEKLHQLQMEKLPSREAITEMISWMNNVEHQTADEDSARPPGSVSEVKNLLQKHKEFRMEMDYKQWIVDFVNQSLLQLSTCDVESKRYERTEFAEHLGEMNHQWHRVQGTLNRKIQHLEQLLESITENENKIQILNNWMEVQEERLKMLQKPESVISVQKLLLDCQDVENQLAIKSKTLDELRQSYLTLESAAVPLLEDTASRIDELFQKKNSVVSQVNQLKTSVQPALQEWKIYDKLYDEVNMMTIRFGYGVEHSKPLVLSLEALRYQVQNLQSLQDEAESSEGSWEKLREVIGKLKGLCPSVAEIIEEKCQDTHTRWTQVNQDIADELQKAQSLLQLWKAYNSAHAEAEARLKQQEAKFQQLANINMSGNNLAEILPPALQDIKELQRDVQKTKEAFLQNSPLLERLPQPTESSTHMLLPGHLHSLQRAAYLEKMLLVKADEFEFVLSQFKDFGDRLESLKGLIMHEEENLDSLYQQQKEENPDSFLNHVLALTAQSPDIEHLNEVSLKLPLTDIAVKTLQNMNRQWIRATATALEHFSELQGIGLNEKFLHYCEKWVQLLEKMEEMLKVNIADSLPALLEQQKTYEMLEAEVSVNQTIADSYVTQSLQLLDTPETEMRPEFVSEFSKLTDRWQSAARGVRQRKGDIDELVRRWQYFTTSVEDLLRFLADTSHLLSAVKGQDRHSLYQTRSLIHELKNKEIHFQRWQTTYSLTLETGEKLLHTTNLETKESVHERISQLQDNWKDTKLQLAEMIKQFQSTAETWDQCEKKIKELKSKLQVLKARSKNPLPELHEDLHNEKELIKELEKSLANWTQNLKELQTMKADLTRHILVEDVMVLKEQTEHLHRQWEDLCLRVAIRKQEIEDRLNSWIVFNEKNKELCAWLVQMENKVLQTVDISIEEMIEKLQKDCMEEINLFSENKLQLKQMGDQLIKASNKTRASEIDDKLNKINDRWQHLFDVIGSRVKKLKETFAFIQQLDKNMSNLRTWLARIESELSKPVVYDVCDDQEIQKRLAEQQDLQRDIEQHSAGVESVFNICDVLLHDSDACANETECDSIQQTTRSLDRRWRNICAMSMERRMKIEETWRLWQKFLDDYSRFEDWLKSAERTAACPHSSEVLYTSAKEELKRFEAFQRQIHERLTQLELINKQYRRLARENRTDTASRLKQMVHEGNQRWDNLQRRVTAILRRLRHFTNQREEFEGTRESILVWLTEMDLQLTNVEHFSESDADDKMRQLNGFQQEITLNTNKIDQLIVFGEQLIQKSEPLDAVLIEDELEELHRYCQEVFGRVSRFHRRLTSHPGLEDEKEASENETDMEDPRELQTDSWHKSGESEEPASPQSLCHLVPPAPGHERSGCETPVSVDSIPLEWDHTGDVGGSSSHEEDEEGPYYSALSDVEIPENPEAYLKMTTKTLKASSGKSISDGHSWHVPDSPSCPKHHYKQMEGDRDGPPIPSDSSTPYKPPYVKLLLPPGKEGPRVLNGSPQQEEERLAGGTGQQSGDFDRWELIQAQELHSKFRTKPNLQQLNSDISDITTWLKKTEAELEMLKMAKPPSDIQEMGLRVKRLQEILKAFDTYKALVVSANVSSKEFLQTESAESTELQSRLHQLSQCWDAAQGAVDSWREGLRQSLMQCQDFHQLSQSLLLWLASAENRRQKAHVTDPKADPQALLECQKELTQLEKELVERQLQVDSLQEISNSLLIKGQGEDYIEAEEKVHVIEKKLKQLLEQVSQDLMSLQGSQVSPLVAFGCHIPCGQKAVSPSPEAVAVASRPLTFCVGRVPGGARPQRSFLSRVIRAALPLQLLLLLLLLLACLLPSSEEDYSCTQANNFARSFYPMLRYTNGPPPT</sequence>
<keyword evidence="14" id="KW-0539">Nucleus</keyword>
<evidence type="ECO:0000256" key="10">
    <source>
        <dbReference type="ARBA" id="ARBA00023136"/>
    </source>
</evidence>
<dbReference type="FunFam" id="1.20.58.60:FF:000180">
    <property type="entry name" value="Spectrin repeat containing nuclear envelope protein 2"/>
    <property type="match status" value="1"/>
</dbReference>
<feature type="coiled-coil region" evidence="16">
    <location>
        <begin position="3279"/>
        <end position="3339"/>
    </location>
</feature>
<evidence type="ECO:0000256" key="2">
    <source>
        <dbReference type="ARBA" id="ARBA00004605"/>
    </source>
</evidence>
<evidence type="ECO:0000256" key="15">
    <source>
        <dbReference type="PROSITE-ProRule" id="PRU00385"/>
    </source>
</evidence>
<dbReference type="Gene3D" id="1.20.58.60">
    <property type="match status" value="10"/>
</dbReference>
<evidence type="ECO:0000259" key="18">
    <source>
        <dbReference type="PROSITE" id="PS51049"/>
    </source>
</evidence>
<dbReference type="Ensembl" id="ENSPCOT00000024844.1">
    <property type="protein sequence ID" value="ENSPCOP00000014237.1"/>
    <property type="gene ID" value="ENSPCOG00000018761.1"/>
</dbReference>
<comment type="similarity">
    <text evidence="3">Belongs to the nesprin family.</text>
</comment>
<evidence type="ECO:0000313" key="20">
    <source>
        <dbReference type="Proteomes" id="UP000233160"/>
    </source>
</evidence>
<protein>
    <submittedName>
        <fullName evidence="19">Spectrin repeat containing nuclear envelope protein 2</fullName>
    </submittedName>
</protein>
<dbReference type="Pfam" id="PF10541">
    <property type="entry name" value="KASH"/>
    <property type="match status" value="1"/>
</dbReference>
<feature type="region of interest" description="Disordered" evidence="17">
    <location>
        <begin position="3027"/>
        <end position="3110"/>
    </location>
</feature>
<feature type="coiled-coil region" evidence="16">
    <location>
        <begin position="560"/>
        <end position="643"/>
    </location>
</feature>
<dbReference type="FunFam" id="1.20.58.60:FF:000041">
    <property type="entry name" value="Nesprin-1 isoform 1"/>
    <property type="match status" value="1"/>
</dbReference>
<dbReference type="PANTHER" id="PTHR14514">
    <property type="entry name" value="PKA ANCHORING PROTEIN"/>
    <property type="match status" value="1"/>
</dbReference>
<dbReference type="Pfam" id="PF00435">
    <property type="entry name" value="Spectrin"/>
    <property type="match status" value="4"/>
</dbReference>
<dbReference type="FunFam" id="1.20.58.60:FF:000173">
    <property type="entry name" value="Spectrin repeat containing nuclear envelope protein 2"/>
    <property type="match status" value="1"/>
</dbReference>
<evidence type="ECO:0000256" key="5">
    <source>
        <dbReference type="ARBA" id="ARBA00022553"/>
    </source>
</evidence>
<dbReference type="PANTHER" id="PTHR14514:SF4">
    <property type="entry name" value="NESPRIN-2"/>
    <property type="match status" value="1"/>
</dbReference>
<evidence type="ECO:0000256" key="4">
    <source>
        <dbReference type="ARBA" id="ARBA00022490"/>
    </source>
</evidence>